<reference evidence="1 2" key="1">
    <citation type="journal article" date="2015" name="Int. J. Syst. Evol. Microbiol.">
        <title>Methanoculleus taiwanensis sp. nov., a methanogen isolated from deep marine sediment at the deformation front area near Taiwan.</title>
        <authorList>
            <person name="Weng C.Y."/>
            <person name="Chen S.C."/>
            <person name="Lai M.C."/>
            <person name="Wu S.Y."/>
            <person name="Lin S."/>
            <person name="Yang T.F."/>
            <person name="Chen P.C."/>
        </authorList>
    </citation>
    <scope>NUCLEOTIDE SEQUENCE [LARGE SCALE GENOMIC DNA]</scope>
    <source>
        <strain evidence="1 2">CYW4</strain>
    </source>
</reference>
<dbReference type="InterPro" id="IPR027417">
    <property type="entry name" value="P-loop_NTPase"/>
</dbReference>
<gene>
    <name evidence="1" type="ORF">ABH15_13155</name>
</gene>
<comment type="caution">
    <text evidence="1">The sequence shown here is derived from an EMBL/GenBank/DDBJ whole genome shotgun (WGS) entry which is preliminary data.</text>
</comment>
<dbReference type="Proteomes" id="UP000290932">
    <property type="component" value="Unassembled WGS sequence"/>
</dbReference>
<dbReference type="Gene3D" id="3.40.50.300">
    <property type="entry name" value="P-loop containing nucleotide triphosphate hydrolases"/>
    <property type="match status" value="1"/>
</dbReference>
<protein>
    <recommendedName>
        <fullName evidence="3">KaiC-like domain-containing protein</fullName>
    </recommendedName>
</protein>
<sequence>MYRYTTGIPVVDDHFRGLKATGNILILAPPLSYAEQIAYRLACPAEGEWTIVMSTDERASDVVTALKRQGADKNRIGVIDAITKCSVPTISESARVKFVTSPMDLTGMGIKFSRMAEDMWKESVTMEPPGPLPPPIRFCINSVSTLLMYSRLDVAYRFLHVITNRVKKLEGLGIYLLNNESFDDKTLSTIKQLMTLILEVKAVDVGMTHQWYFRIIGINGTTTQWIQYHIVDGQLIVV</sequence>
<organism evidence="1 2">
    <name type="scientific">Methanoculleus taiwanensis</name>
    <dbReference type="NCBI Taxonomy" id="1550565"/>
    <lineage>
        <taxon>Archaea</taxon>
        <taxon>Methanobacteriati</taxon>
        <taxon>Methanobacteriota</taxon>
        <taxon>Stenosarchaea group</taxon>
        <taxon>Methanomicrobia</taxon>
        <taxon>Methanomicrobiales</taxon>
        <taxon>Methanomicrobiaceae</taxon>
        <taxon>Methanoculleus</taxon>
    </lineage>
</organism>
<dbReference type="InterPro" id="IPR055927">
    <property type="entry name" value="DUF7504"/>
</dbReference>
<evidence type="ECO:0008006" key="3">
    <source>
        <dbReference type="Google" id="ProtNLM"/>
    </source>
</evidence>
<name>A0A498GZ79_9EURY</name>
<keyword evidence="2" id="KW-1185">Reference proteome</keyword>
<dbReference type="RefSeq" id="WP_128695069.1">
    <property type="nucleotide sequence ID" value="NZ_LHQS01000004.1"/>
</dbReference>
<dbReference type="Pfam" id="PF24336">
    <property type="entry name" value="DUF7504"/>
    <property type="match status" value="1"/>
</dbReference>
<evidence type="ECO:0000313" key="2">
    <source>
        <dbReference type="Proteomes" id="UP000290932"/>
    </source>
</evidence>
<evidence type="ECO:0000313" key="1">
    <source>
        <dbReference type="EMBL" id="RXE55160.1"/>
    </source>
</evidence>
<accession>A0A498GZ79</accession>
<dbReference type="EMBL" id="LHQS01000004">
    <property type="protein sequence ID" value="RXE55160.1"/>
    <property type="molecule type" value="Genomic_DNA"/>
</dbReference>
<dbReference type="AlphaFoldDB" id="A0A498GZ79"/>
<proteinExistence type="predicted"/>
<dbReference type="OrthoDB" id="70318at2157"/>